<sequence length="354" mass="36781">MAPTLVDVAARAGVSTATVSRVLNGNYPVSPATKARVLSALQELDYVVNGPARALAAASSDMLGVIVNDVSDPFFGILSSGIQWEAGGAELLAVICNTAGSPADELKYMQLLLRQRARAIVLTGGGREDPVHAERVAQLIRQCHERGARVVFCGRQAPPDSEAVSILFDNRGGARALTRHLLAMGHRRIAYVAGPDVNTTTSSRAAGHQDALSAAGLDPAESVILRGDFSRASGFAAGMELARRSVDCTAVVAANDLTALGVMAALREQGVRVPEDVSVAGFDDLPAAIDAAPALSTVRLPLREAAARAGRLAIGAEDMPGPDGLIWLSSELIVRDSVGTPGRGLVWALAKTGR</sequence>
<evidence type="ECO:0000259" key="4">
    <source>
        <dbReference type="PROSITE" id="PS50932"/>
    </source>
</evidence>
<evidence type="ECO:0000256" key="2">
    <source>
        <dbReference type="ARBA" id="ARBA00023125"/>
    </source>
</evidence>
<feature type="domain" description="HTH cro/C1-type" evidence="5">
    <location>
        <begin position="4"/>
        <end position="47"/>
    </location>
</feature>
<dbReference type="PROSITE" id="PS50932">
    <property type="entry name" value="HTH_LACI_2"/>
    <property type="match status" value="1"/>
</dbReference>
<dbReference type="CDD" id="cd06267">
    <property type="entry name" value="PBP1_LacI_sugar_binding-like"/>
    <property type="match status" value="1"/>
</dbReference>
<accession>A0AAC9MZV3</accession>
<gene>
    <name evidence="6" type="ORF">TL08_20415</name>
</gene>
<dbReference type="Proteomes" id="UP000095210">
    <property type="component" value="Chromosome"/>
</dbReference>
<evidence type="ECO:0000313" key="6">
    <source>
        <dbReference type="EMBL" id="AOS64874.1"/>
    </source>
</evidence>
<dbReference type="InterPro" id="IPR001387">
    <property type="entry name" value="Cro/C1-type_HTH"/>
</dbReference>
<dbReference type="GO" id="GO:0000976">
    <property type="term" value="F:transcription cis-regulatory region binding"/>
    <property type="evidence" value="ECO:0007669"/>
    <property type="project" value="TreeGrafter"/>
</dbReference>
<dbReference type="SUPFAM" id="SSF47413">
    <property type="entry name" value="lambda repressor-like DNA-binding domains"/>
    <property type="match status" value="1"/>
</dbReference>
<organism evidence="6 7">
    <name type="scientific">Actinoalloteichus hymeniacidonis</name>
    <dbReference type="NCBI Taxonomy" id="340345"/>
    <lineage>
        <taxon>Bacteria</taxon>
        <taxon>Bacillati</taxon>
        <taxon>Actinomycetota</taxon>
        <taxon>Actinomycetes</taxon>
        <taxon>Pseudonocardiales</taxon>
        <taxon>Pseudonocardiaceae</taxon>
        <taxon>Actinoalloteichus</taxon>
    </lineage>
</organism>
<dbReference type="InterPro" id="IPR010982">
    <property type="entry name" value="Lambda_DNA-bd_dom_sf"/>
</dbReference>
<protein>
    <submittedName>
        <fullName evidence="6">Transcriptional regulator, LacI family</fullName>
    </submittedName>
</protein>
<keyword evidence="7" id="KW-1185">Reference proteome</keyword>
<dbReference type="SMART" id="SM00354">
    <property type="entry name" value="HTH_LACI"/>
    <property type="match status" value="1"/>
</dbReference>
<dbReference type="Pfam" id="PF13377">
    <property type="entry name" value="Peripla_BP_3"/>
    <property type="match status" value="1"/>
</dbReference>
<dbReference type="InterPro" id="IPR000843">
    <property type="entry name" value="HTH_LacI"/>
</dbReference>
<dbReference type="GO" id="GO:0003700">
    <property type="term" value="F:DNA-binding transcription factor activity"/>
    <property type="evidence" value="ECO:0007669"/>
    <property type="project" value="TreeGrafter"/>
</dbReference>
<dbReference type="AlphaFoldDB" id="A0AAC9MZV3"/>
<evidence type="ECO:0000259" key="5">
    <source>
        <dbReference type="PROSITE" id="PS50943"/>
    </source>
</evidence>
<name>A0AAC9MZV3_9PSEU</name>
<dbReference type="RefSeq" id="WP_069851215.1">
    <property type="nucleotide sequence ID" value="NZ_CP014859.1"/>
</dbReference>
<dbReference type="PANTHER" id="PTHR30146:SF153">
    <property type="entry name" value="LACTOSE OPERON REPRESSOR"/>
    <property type="match status" value="1"/>
</dbReference>
<dbReference type="PROSITE" id="PS50943">
    <property type="entry name" value="HTH_CROC1"/>
    <property type="match status" value="1"/>
</dbReference>
<dbReference type="SUPFAM" id="SSF53822">
    <property type="entry name" value="Periplasmic binding protein-like I"/>
    <property type="match status" value="1"/>
</dbReference>
<evidence type="ECO:0000313" key="7">
    <source>
        <dbReference type="Proteomes" id="UP000095210"/>
    </source>
</evidence>
<keyword evidence="3" id="KW-0804">Transcription</keyword>
<dbReference type="Gene3D" id="3.40.50.2300">
    <property type="match status" value="2"/>
</dbReference>
<dbReference type="InterPro" id="IPR028082">
    <property type="entry name" value="Peripla_BP_I"/>
</dbReference>
<keyword evidence="1" id="KW-0805">Transcription regulation</keyword>
<reference evidence="7" key="1">
    <citation type="submission" date="2016-03" db="EMBL/GenBank/DDBJ databases">
        <title>Complete genome sequence of the type strain Actinoalloteichus hymeniacidonis DSM 45092.</title>
        <authorList>
            <person name="Schaffert L."/>
            <person name="Albersmeier A."/>
            <person name="Winkler A."/>
            <person name="Kalinowski J."/>
            <person name="Zotchev S."/>
            <person name="Ruckert C."/>
        </authorList>
    </citation>
    <scope>NUCLEOTIDE SEQUENCE [LARGE SCALE GENOMIC DNA]</scope>
    <source>
        <strain evidence="7">HPA177(T) (DSM 45092(T))</strain>
    </source>
</reference>
<dbReference type="PROSITE" id="PS00356">
    <property type="entry name" value="HTH_LACI_1"/>
    <property type="match status" value="1"/>
</dbReference>
<dbReference type="EMBL" id="CP014859">
    <property type="protein sequence ID" value="AOS64874.1"/>
    <property type="molecule type" value="Genomic_DNA"/>
</dbReference>
<dbReference type="InterPro" id="IPR046335">
    <property type="entry name" value="LacI/GalR-like_sensor"/>
</dbReference>
<keyword evidence="2" id="KW-0238">DNA-binding</keyword>
<dbReference type="KEGG" id="ahm:TL08_20415"/>
<dbReference type="CDD" id="cd01392">
    <property type="entry name" value="HTH_LacI"/>
    <property type="match status" value="1"/>
</dbReference>
<proteinExistence type="predicted"/>
<dbReference type="PRINTS" id="PR00036">
    <property type="entry name" value="HTHLACI"/>
</dbReference>
<dbReference type="PANTHER" id="PTHR30146">
    <property type="entry name" value="LACI-RELATED TRANSCRIPTIONAL REPRESSOR"/>
    <property type="match status" value="1"/>
</dbReference>
<dbReference type="Gene3D" id="1.10.260.40">
    <property type="entry name" value="lambda repressor-like DNA-binding domains"/>
    <property type="match status" value="1"/>
</dbReference>
<evidence type="ECO:0000256" key="1">
    <source>
        <dbReference type="ARBA" id="ARBA00023015"/>
    </source>
</evidence>
<evidence type="ECO:0000256" key="3">
    <source>
        <dbReference type="ARBA" id="ARBA00023163"/>
    </source>
</evidence>
<feature type="domain" description="HTH lacI-type" evidence="4">
    <location>
        <begin position="3"/>
        <end position="57"/>
    </location>
</feature>
<dbReference type="Pfam" id="PF00356">
    <property type="entry name" value="LacI"/>
    <property type="match status" value="1"/>
</dbReference>